<dbReference type="RefSeq" id="WP_020872188.1">
    <property type="nucleotide sequence ID" value="NC_022785.1"/>
</dbReference>
<dbReference type="PANTHER" id="PTHR38847:SF1">
    <property type="entry name" value="PSEUDOURIDINE SYNTHASE RSUA_RLUA-LIKE DOMAIN-CONTAINING PROTEIN"/>
    <property type="match status" value="1"/>
</dbReference>
<dbReference type="Pfam" id="PF14273">
    <property type="entry name" value="DUF4360"/>
    <property type="match status" value="1"/>
</dbReference>
<evidence type="ECO:0008006" key="4">
    <source>
        <dbReference type="Google" id="ProtNLM"/>
    </source>
</evidence>
<protein>
    <recommendedName>
        <fullName evidence="4">DUF4360 domain-containing protein</fullName>
    </recommendedName>
</protein>
<dbReference type="Proteomes" id="UP000281594">
    <property type="component" value="Unassembled WGS sequence"/>
</dbReference>
<dbReference type="InterPro" id="IPR025649">
    <property type="entry name" value="DUF4360"/>
</dbReference>
<accession>A0A0A0NGL8</accession>
<name>A0A0A0NGL8_STRRN</name>
<feature type="chain" id="PRO_5039564298" description="DUF4360 domain-containing protein" evidence="1">
    <location>
        <begin position="27"/>
        <end position="217"/>
    </location>
</feature>
<keyword evidence="1" id="KW-0732">Signal</keyword>
<evidence type="ECO:0000313" key="3">
    <source>
        <dbReference type="Proteomes" id="UP000281594"/>
    </source>
</evidence>
<dbReference type="HOGENOM" id="CLU_083369_1_1_11"/>
<reference evidence="2 3" key="1">
    <citation type="journal article" date="2018" name="J. Biol. Chem.">
        <title>Discovery of the actinoplanic acid pathway in Streptomyces rapamycinicus reveals a genetically conserved synergism with rapamycin.</title>
        <authorList>
            <person name="Mrak P."/>
            <person name="Krastel P."/>
            <person name="Pivk Lukancic P."/>
            <person name="Tao J."/>
            <person name="Pistorius D."/>
            <person name="Moore C.M."/>
        </authorList>
    </citation>
    <scope>NUCLEOTIDE SEQUENCE [LARGE SCALE GENOMIC DNA]</scope>
    <source>
        <strain evidence="2 3">NRRL 5491</strain>
    </source>
</reference>
<dbReference type="KEGG" id="src:M271_36520"/>
<dbReference type="GeneID" id="32470555"/>
<feature type="signal peptide" evidence="1">
    <location>
        <begin position="1"/>
        <end position="26"/>
    </location>
</feature>
<comment type="caution">
    <text evidence="2">The sequence shown here is derived from an EMBL/GenBank/DDBJ whole genome shotgun (WGS) entry which is preliminary data.</text>
</comment>
<dbReference type="STRING" id="1343740.M271_36520"/>
<sequence>MSGVLLAGGAAAALFASALSTQGVSSAPDGPPEKIQISVKTVNGSGCPKGTTAVAVAADNSAFTVTYSDYLAQVGPGADPTDIRKNCQLSLGVHVPQGFTYAIAQVDYRGYGYLEKGAKGTEKASYYFQGSSDTASRTHDFSGPYNDNWQTTDSTDYSALVWAPCGQDRNFNVNTELRVGAGTSPAGTTSFMAMDSTDGGVNTVYHLAWKECPSAVR</sequence>
<proteinExistence type="predicted"/>
<dbReference type="EMBL" id="QYCY01000001">
    <property type="protein sequence ID" value="RLV78119.1"/>
    <property type="molecule type" value="Genomic_DNA"/>
</dbReference>
<dbReference type="PANTHER" id="PTHR38847">
    <property type="match status" value="1"/>
</dbReference>
<dbReference type="AlphaFoldDB" id="A0A0A0NGL8"/>
<evidence type="ECO:0000256" key="1">
    <source>
        <dbReference type="SAM" id="SignalP"/>
    </source>
</evidence>
<evidence type="ECO:0000313" key="2">
    <source>
        <dbReference type="EMBL" id="RLV78119.1"/>
    </source>
</evidence>
<gene>
    <name evidence="2" type="ORF">D3C57_107080</name>
</gene>
<dbReference type="eggNOG" id="ENOG502ZBDW">
    <property type="taxonomic scope" value="Bacteria"/>
</dbReference>
<organism evidence="2 3">
    <name type="scientific">Streptomyces rapamycinicus (strain ATCC 29253 / DSM 41530 / NRRL 5491 / AYB-994)</name>
    <name type="common">Streptomyces hygroscopicus (strain ATCC 29253)</name>
    <dbReference type="NCBI Taxonomy" id="1343740"/>
    <lineage>
        <taxon>Bacteria</taxon>
        <taxon>Bacillati</taxon>
        <taxon>Actinomycetota</taxon>
        <taxon>Actinomycetes</taxon>
        <taxon>Kitasatosporales</taxon>
        <taxon>Streptomycetaceae</taxon>
        <taxon>Streptomyces</taxon>
        <taxon>Streptomyces violaceusniger group</taxon>
    </lineage>
</organism>